<dbReference type="InterPro" id="IPR025997">
    <property type="entry name" value="SBP_2_dom"/>
</dbReference>
<dbReference type="GO" id="GO:0030313">
    <property type="term" value="C:cell envelope"/>
    <property type="evidence" value="ECO:0007669"/>
    <property type="project" value="UniProtKB-SubCell"/>
</dbReference>
<evidence type="ECO:0000256" key="2">
    <source>
        <dbReference type="ARBA" id="ARBA00007639"/>
    </source>
</evidence>
<evidence type="ECO:0000259" key="4">
    <source>
        <dbReference type="Pfam" id="PF13407"/>
    </source>
</evidence>
<sequence>MAPTRSSAATSDRSQAQLGLLVPDSTADDWDALRSAAVDAGDQFAIDVSPDAADETDPAAQIRKVEAFGEQQLKCFAIAPVDPAALVGPLAALAKKKVSIFNLGLQMDDEAAAKAGYQITSIIGPSDEEIGHQAAREMITAVAKGSEVAMVLGTDSDPNAALQRKGFTDAADGNLVVSTTKATNDNYNTAVQVVTDTIAAKPSLKGIFASSDVIGRAAAKAVKAAGKADSISVISVGGTIEGLRAVQSGELEATVATFPASVGELVVRACRQVVDGGTVKPRLVTQSYAVNKANVGAELDSYPQPTQPFPDPLV</sequence>
<dbReference type="InParanoid" id="A0A545AZL6"/>
<reference evidence="5 6" key="1">
    <citation type="submission" date="2019-07" db="EMBL/GenBank/DDBJ databases">
        <title>Cryptosporangium phraense sp. nov., isolated from plant litter.</title>
        <authorList>
            <person name="Suriyachadkun C."/>
        </authorList>
    </citation>
    <scope>NUCLEOTIDE SEQUENCE [LARGE SCALE GENOMIC DNA]</scope>
    <source>
        <strain evidence="5 6">A-T 5661</strain>
    </source>
</reference>
<comment type="similarity">
    <text evidence="2">Belongs to the bacterial solute-binding protein 2 family.</text>
</comment>
<dbReference type="Proteomes" id="UP000317982">
    <property type="component" value="Unassembled WGS sequence"/>
</dbReference>
<dbReference type="Gene3D" id="3.40.50.2300">
    <property type="match status" value="2"/>
</dbReference>
<proteinExistence type="inferred from homology"/>
<name>A0A545AZL6_9ACTN</name>
<dbReference type="OrthoDB" id="9813037at2"/>
<keyword evidence="3" id="KW-0732">Signal</keyword>
<dbReference type="PANTHER" id="PTHR46847:SF1">
    <property type="entry name" value="D-ALLOSE-BINDING PERIPLASMIC PROTEIN-RELATED"/>
    <property type="match status" value="1"/>
</dbReference>
<evidence type="ECO:0000256" key="1">
    <source>
        <dbReference type="ARBA" id="ARBA00004196"/>
    </source>
</evidence>
<evidence type="ECO:0000313" key="5">
    <source>
        <dbReference type="EMBL" id="TQS46780.1"/>
    </source>
</evidence>
<gene>
    <name evidence="5" type="ORF">FL583_00420</name>
</gene>
<dbReference type="InterPro" id="IPR028082">
    <property type="entry name" value="Peripla_BP_I"/>
</dbReference>
<dbReference type="RefSeq" id="WP_142702398.1">
    <property type="nucleotide sequence ID" value="NZ_VIRS01000001.1"/>
</dbReference>
<dbReference type="GO" id="GO:0030246">
    <property type="term" value="F:carbohydrate binding"/>
    <property type="evidence" value="ECO:0007669"/>
    <property type="project" value="UniProtKB-ARBA"/>
</dbReference>
<accession>A0A545AZL6</accession>
<evidence type="ECO:0000256" key="3">
    <source>
        <dbReference type="ARBA" id="ARBA00022729"/>
    </source>
</evidence>
<dbReference type="EMBL" id="VIRS01000001">
    <property type="protein sequence ID" value="TQS46780.1"/>
    <property type="molecule type" value="Genomic_DNA"/>
</dbReference>
<protein>
    <submittedName>
        <fullName evidence="5">Sugar ABC transporter substrate-binding protein</fullName>
    </submittedName>
</protein>
<dbReference type="AlphaFoldDB" id="A0A545AZL6"/>
<feature type="domain" description="Periplasmic binding protein" evidence="4">
    <location>
        <begin position="21"/>
        <end position="277"/>
    </location>
</feature>
<comment type="caution">
    <text evidence="5">The sequence shown here is derived from an EMBL/GenBank/DDBJ whole genome shotgun (WGS) entry which is preliminary data.</text>
</comment>
<dbReference type="Pfam" id="PF13407">
    <property type="entry name" value="Peripla_BP_4"/>
    <property type="match status" value="1"/>
</dbReference>
<comment type="subcellular location">
    <subcellularLocation>
        <location evidence="1">Cell envelope</location>
    </subcellularLocation>
</comment>
<keyword evidence="6" id="KW-1185">Reference proteome</keyword>
<dbReference type="PANTHER" id="PTHR46847">
    <property type="entry name" value="D-ALLOSE-BINDING PERIPLASMIC PROTEIN-RELATED"/>
    <property type="match status" value="1"/>
</dbReference>
<evidence type="ECO:0000313" key="6">
    <source>
        <dbReference type="Proteomes" id="UP000317982"/>
    </source>
</evidence>
<dbReference type="SUPFAM" id="SSF53822">
    <property type="entry name" value="Periplasmic binding protein-like I"/>
    <property type="match status" value="1"/>
</dbReference>
<organism evidence="5 6">
    <name type="scientific">Cryptosporangium phraense</name>
    <dbReference type="NCBI Taxonomy" id="2593070"/>
    <lineage>
        <taxon>Bacteria</taxon>
        <taxon>Bacillati</taxon>
        <taxon>Actinomycetota</taxon>
        <taxon>Actinomycetes</taxon>
        <taxon>Cryptosporangiales</taxon>
        <taxon>Cryptosporangiaceae</taxon>
        <taxon>Cryptosporangium</taxon>
    </lineage>
</organism>